<dbReference type="SUPFAM" id="SSF55681">
    <property type="entry name" value="Class II aaRS and biotin synthetases"/>
    <property type="match status" value="1"/>
</dbReference>
<sequence length="310" mass="34121">MAQYREASPDQAEFMRELVAGGLLIESGVPGVYGRGAIFERVRTGFDDLVSRESAGDGAEPLRFPPVLPRRQLERSGYLKSFPHLAGSVFAFEGSEAQATEQHERASRHEDWSEFQAMTDLVLMPAVCYPVYPAVAARGPLPEGGVLIDPGGAYCFRHEPSGDPARLQMFHMRELVRIGAPEEVFEWRDGWRDRAIELLRGLGLDADFDVAADPFFGRSGRMLAASQREQALKFEILVQIAGPEPTAIASFNYHQDHFGRTAGIELAGGGTAHTACLGFGLERVTLALLRTHGLDPETWPQDVRAMLWGP</sequence>
<keyword evidence="2" id="KW-0030">Aminoacyl-tRNA synthetase</keyword>
<reference evidence="2" key="1">
    <citation type="submission" date="2020-02" db="EMBL/GenBank/DDBJ databases">
        <authorList>
            <person name="Meier V. D."/>
        </authorList>
    </citation>
    <scope>NUCLEOTIDE SEQUENCE</scope>
    <source>
        <strain evidence="2">AVDCRST_MAG30</strain>
    </source>
</reference>
<keyword evidence="2" id="KW-0436">Ligase</keyword>
<dbReference type="InterPro" id="IPR006195">
    <property type="entry name" value="aa-tRNA-synth_II"/>
</dbReference>
<gene>
    <name evidence="2" type="ORF">AVDCRST_MAG30-2764</name>
</gene>
<feature type="domain" description="Aminoacyl-transfer RNA synthetases class-II family profile" evidence="1">
    <location>
        <begin position="155"/>
        <end position="296"/>
    </location>
</feature>
<proteinExistence type="predicted"/>
<dbReference type="InterPro" id="IPR045864">
    <property type="entry name" value="aa-tRNA-synth_II/BPL/LPL"/>
</dbReference>
<dbReference type="Gene3D" id="3.30.930.10">
    <property type="entry name" value="Bira Bifunctional Protein, Domain 2"/>
    <property type="match status" value="1"/>
</dbReference>
<name>A0A6J4T8E2_9ACTN</name>
<dbReference type="EMBL" id="CADCVS010000359">
    <property type="protein sequence ID" value="CAA9515977.1"/>
    <property type="molecule type" value="Genomic_DNA"/>
</dbReference>
<dbReference type="NCBIfam" id="NF005479">
    <property type="entry name" value="PRK07080.1"/>
    <property type="match status" value="1"/>
</dbReference>
<dbReference type="PROSITE" id="PS50862">
    <property type="entry name" value="AA_TRNA_LIGASE_II"/>
    <property type="match status" value="1"/>
</dbReference>
<protein>
    <submittedName>
        <fullName evidence="2">Archaeal seryl-tRNA synthetase-related sequence</fullName>
    </submittedName>
</protein>
<organism evidence="2">
    <name type="scientific">uncultured Solirubrobacteraceae bacterium</name>
    <dbReference type="NCBI Taxonomy" id="1162706"/>
    <lineage>
        <taxon>Bacteria</taxon>
        <taxon>Bacillati</taxon>
        <taxon>Actinomycetota</taxon>
        <taxon>Thermoleophilia</taxon>
        <taxon>Solirubrobacterales</taxon>
        <taxon>Solirubrobacteraceae</taxon>
        <taxon>environmental samples</taxon>
    </lineage>
</organism>
<evidence type="ECO:0000259" key="1">
    <source>
        <dbReference type="PROSITE" id="PS50862"/>
    </source>
</evidence>
<accession>A0A6J4T8E2</accession>
<evidence type="ECO:0000313" key="2">
    <source>
        <dbReference type="EMBL" id="CAA9515977.1"/>
    </source>
</evidence>
<dbReference type="AlphaFoldDB" id="A0A6J4T8E2"/>
<dbReference type="GO" id="GO:0004812">
    <property type="term" value="F:aminoacyl-tRNA ligase activity"/>
    <property type="evidence" value="ECO:0007669"/>
    <property type="project" value="UniProtKB-KW"/>
</dbReference>